<feature type="region of interest" description="Disordered" evidence="6">
    <location>
        <begin position="1"/>
        <end position="57"/>
    </location>
</feature>
<evidence type="ECO:0000256" key="3">
    <source>
        <dbReference type="ARBA" id="ARBA00022723"/>
    </source>
</evidence>
<dbReference type="HOGENOM" id="CLU_016838_1_1_9"/>
<dbReference type="PRINTS" id="PR00691">
    <property type="entry name" value="ADHESINB"/>
</dbReference>
<sequence length="334" mass="36827">MLLTGCGKTGGTNKDTMSSAKSGSQGEAMTSSKDEGSKSTMSSGVMGSSGETDSQMTKKKVTVTTSFLYDMVNQLAGDMVDKELIIPAGEDPHLYVAKPEDLKKISEADMVLFHGLHFEGKMQEVLEKKGYAVASTFPEDKIGKMEEDGETIIDPHFWFDIDLYKEATSNAGAKLSELLPDKKDEIEKNTKAYLEKLTALDEENKKALAEIPESGRYLITPHDAFNYFSRRYNIEVVAPQGVSTDSEVANKDIDKTVDFIVEHKVKAIFAESTTDPARMEKLKEACKAKGFDVKVVRGEGNELFSDSLAPEGQPGDTYIDMYKHNVKLITENLK</sequence>
<feature type="compositionally biased region" description="Low complexity" evidence="6">
    <location>
        <begin position="38"/>
        <end position="50"/>
    </location>
</feature>
<dbReference type="Gene3D" id="3.40.50.1980">
    <property type="entry name" value="Nitrogenase molybdenum iron protein domain"/>
    <property type="match status" value="2"/>
</dbReference>
<dbReference type="PANTHER" id="PTHR42953:SF1">
    <property type="entry name" value="METAL-BINDING PROTEIN HI_0362-RELATED"/>
    <property type="match status" value="1"/>
</dbReference>
<dbReference type="InterPro" id="IPR006129">
    <property type="entry name" value="AdhesinB"/>
</dbReference>
<dbReference type="GO" id="GO:0007155">
    <property type="term" value="P:cell adhesion"/>
    <property type="evidence" value="ECO:0007669"/>
    <property type="project" value="InterPro"/>
</dbReference>
<dbReference type="PANTHER" id="PTHR42953">
    <property type="entry name" value="HIGH-AFFINITY ZINC UPTAKE SYSTEM PROTEIN ZNUA-RELATED"/>
    <property type="match status" value="1"/>
</dbReference>
<organism evidence="7 8">
    <name type="scientific">Catonella morbi ATCC 51271</name>
    <dbReference type="NCBI Taxonomy" id="592026"/>
    <lineage>
        <taxon>Bacteria</taxon>
        <taxon>Bacillati</taxon>
        <taxon>Bacillota</taxon>
        <taxon>Clostridia</taxon>
        <taxon>Lachnospirales</taxon>
        <taxon>Lachnospiraceae</taxon>
        <taxon>Catonella</taxon>
    </lineage>
</organism>
<accession>V2Y2U4</accession>
<evidence type="ECO:0000256" key="1">
    <source>
        <dbReference type="ARBA" id="ARBA00004196"/>
    </source>
</evidence>
<dbReference type="STRING" id="592026.GCWU0000282_002157"/>
<name>V2Y2U4_9FIRM</name>
<comment type="caution">
    <text evidence="7">The sequence shown here is derived from an EMBL/GenBank/DDBJ whole genome shotgun (WGS) entry which is preliminary data.</text>
</comment>
<dbReference type="SUPFAM" id="SSF53807">
    <property type="entry name" value="Helical backbone' metal receptor"/>
    <property type="match status" value="1"/>
</dbReference>
<gene>
    <name evidence="7" type="ORF">GCWU0000282_002157</name>
</gene>
<keyword evidence="8" id="KW-1185">Reference proteome</keyword>
<keyword evidence="2 5" id="KW-0813">Transport</keyword>
<dbReference type="GO" id="GO:0030313">
    <property type="term" value="C:cell envelope"/>
    <property type="evidence" value="ECO:0007669"/>
    <property type="project" value="UniProtKB-SubCell"/>
</dbReference>
<dbReference type="EMBL" id="ACIL03000013">
    <property type="protein sequence ID" value="ESL03283.1"/>
    <property type="molecule type" value="Genomic_DNA"/>
</dbReference>
<evidence type="ECO:0000256" key="4">
    <source>
        <dbReference type="ARBA" id="ARBA00022729"/>
    </source>
</evidence>
<evidence type="ECO:0000256" key="6">
    <source>
        <dbReference type="SAM" id="MobiDB-lite"/>
    </source>
</evidence>
<comment type="subcellular location">
    <subcellularLocation>
        <location evidence="1">Cell envelope</location>
    </subcellularLocation>
</comment>
<dbReference type="InterPro" id="IPR006127">
    <property type="entry name" value="ZnuA-like"/>
</dbReference>
<evidence type="ECO:0000256" key="2">
    <source>
        <dbReference type="ARBA" id="ARBA00022448"/>
    </source>
</evidence>
<dbReference type="Pfam" id="PF01297">
    <property type="entry name" value="ZnuA"/>
    <property type="match status" value="1"/>
</dbReference>
<dbReference type="OrthoDB" id="9810636at2"/>
<dbReference type="AlphaFoldDB" id="V2Y2U4"/>
<dbReference type="InterPro" id="IPR050492">
    <property type="entry name" value="Bact_metal-bind_prot9"/>
</dbReference>
<dbReference type="GO" id="GO:0046872">
    <property type="term" value="F:metal ion binding"/>
    <property type="evidence" value="ECO:0007669"/>
    <property type="project" value="UniProtKB-KW"/>
</dbReference>
<keyword evidence="3" id="KW-0479">Metal-binding</keyword>
<dbReference type="GO" id="GO:0030001">
    <property type="term" value="P:metal ion transport"/>
    <property type="evidence" value="ECO:0007669"/>
    <property type="project" value="InterPro"/>
</dbReference>
<dbReference type="eggNOG" id="COG0803">
    <property type="taxonomic scope" value="Bacteria"/>
</dbReference>
<protein>
    <submittedName>
        <fullName evidence="7">ABC transporter, substrate-binding protein</fullName>
    </submittedName>
</protein>
<dbReference type="InterPro" id="IPR006128">
    <property type="entry name" value="Lipoprotein_PsaA-like"/>
</dbReference>
<comment type="similarity">
    <text evidence="5">Belongs to the bacterial solute-binding protein 9 family.</text>
</comment>
<evidence type="ECO:0000313" key="7">
    <source>
        <dbReference type="EMBL" id="ESL03283.1"/>
    </source>
</evidence>
<feature type="compositionally biased region" description="Polar residues" evidence="6">
    <location>
        <begin position="11"/>
        <end position="31"/>
    </location>
</feature>
<evidence type="ECO:0000256" key="5">
    <source>
        <dbReference type="RuleBase" id="RU003512"/>
    </source>
</evidence>
<dbReference type="Proteomes" id="UP000018227">
    <property type="component" value="Unassembled WGS sequence"/>
</dbReference>
<reference evidence="7 8" key="1">
    <citation type="submission" date="2013-06" db="EMBL/GenBank/DDBJ databases">
        <authorList>
            <person name="Weinstock G."/>
            <person name="Sodergren E."/>
            <person name="Clifton S."/>
            <person name="Fulton L."/>
            <person name="Fulton B."/>
            <person name="Courtney L."/>
            <person name="Fronick C."/>
            <person name="Harrison M."/>
            <person name="Strong C."/>
            <person name="Farmer C."/>
            <person name="Delahaunty K."/>
            <person name="Markovic C."/>
            <person name="Hall O."/>
            <person name="Minx P."/>
            <person name="Tomlinson C."/>
            <person name="Mitreva M."/>
            <person name="Nelson J."/>
            <person name="Hou S."/>
            <person name="Wollam A."/>
            <person name="Pepin K.H."/>
            <person name="Johnson M."/>
            <person name="Bhonagiri V."/>
            <person name="Nash W.E."/>
            <person name="Warren W."/>
            <person name="Chinwalla A."/>
            <person name="Mardis E.R."/>
            <person name="Wilson R.K."/>
        </authorList>
    </citation>
    <scope>NUCLEOTIDE SEQUENCE [LARGE SCALE GENOMIC DNA]</scope>
    <source>
        <strain evidence="7 8">ATCC 51271</strain>
    </source>
</reference>
<dbReference type="PRINTS" id="PR00690">
    <property type="entry name" value="ADHESNFAMILY"/>
</dbReference>
<evidence type="ECO:0000313" key="8">
    <source>
        <dbReference type="Proteomes" id="UP000018227"/>
    </source>
</evidence>
<dbReference type="RefSeq" id="WP_023355025.1">
    <property type="nucleotide sequence ID" value="NZ_KI535368.1"/>
</dbReference>
<keyword evidence="4" id="KW-0732">Signal</keyword>
<proteinExistence type="inferred from homology"/>